<dbReference type="InterPro" id="IPR000268">
    <property type="entry name" value="RPABC5/Rpb10"/>
</dbReference>
<keyword evidence="3 8" id="KW-0240">DNA-directed RNA polymerase</keyword>
<dbReference type="GO" id="GO:0006366">
    <property type="term" value="P:transcription by RNA polymerase II"/>
    <property type="evidence" value="ECO:0007669"/>
    <property type="project" value="TreeGrafter"/>
</dbReference>
<dbReference type="FunFam" id="1.10.10.60:FF:000024">
    <property type="entry name" value="DNA-directed RNA polymerases I, II, and III subunit"/>
    <property type="match status" value="1"/>
</dbReference>
<comment type="similarity">
    <text evidence="7">Belongs to the archaeal Rpo10/eukaryotic RPB10 RNA polymerase subunit family.</text>
</comment>
<keyword evidence="4" id="KW-0479">Metal-binding</keyword>
<dbReference type="NCBIfam" id="NF003089">
    <property type="entry name" value="PRK04016.1"/>
    <property type="match status" value="1"/>
</dbReference>
<evidence type="ECO:0000256" key="2">
    <source>
        <dbReference type="ARBA" id="ARBA00020813"/>
    </source>
</evidence>
<dbReference type="SUPFAM" id="SSF46924">
    <property type="entry name" value="RNA polymerase subunit RPB10"/>
    <property type="match status" value="1"/>
</dbReference>
<sequence length="83" mass="9505">MIIPIRCFSCGKVIADLYERYVELIGTPMDAEGNTMPDGDAMDELGLNRYCCRRMILTHVDLIEKLLRYNPAERDIIKVAQRG</sequence>
<dbReference type="GO" id="GO:0005736">
    <property type="term" value="C:RNA polymerase I complex"/>
    <property type="evidence" value="ECO:0007669"/>
    <property type="project" value="TreeGrafter"/>
</dbReference>
<dbReference type="PANTHER" id="PTHR23431:SF3">
    <property type="entry name" value="DNA-DIRECTED RNA POLYMERASES I, II, AND III SUBUNIT RPABC5"/>
    <property type="match status" value="1"/>
</dbReference>
<dbReference type="AlphaFoldDB" id="A0AAV9J806"/>
<proteinExistence type="inferred from homology"/>
<dbReference type="GO" id="GO:0008270">
    <property type="term" value="F:zinc ion binding"/>
    <property type="evidence" value="ECO:0007669"/>
    <property type="project" value="InterPro"/>
</dbReference>
<dbReference type="GO" id="GO:0042797">
    <property type="term" value="P:tRNA transcription by RNA polymerase III"/>
    <property type="evidence" value="ECO:0007669"/>
    <property type="project" value="TreeGrafter"/>
</dbReference>
<evidence type="ECO:0000256" key="1">
    <source>
        <dbReference type="ARBA" id="ARBA00004123"/>
    </source>
</evidence>
<dbReference type="PROSITE" id="PS01112">
    <property type="entry name" value="RNA_POL_N_8KD"/>
    <property type="match status" value="1"/>
</dbReference>
<dbReference type="InterPro" id="IPR023580">
    <property type="entry name" value="RNA_pol_su_RPB10"/>
</dbReference>
<evidence type="ECO:0000256" key="3">
    <source>
        <dbReference type="ARBA" id="ARBA00022478"/>
    </source>
</evidence>
<evidence type="ECO:0000256" key="4">
    <source>
        <dbReference type="ARBA" id="ARBA00022723"/>
    </source>
</evidence>
<comment type="caution">
    <text evidence="8">The sequence shown here is derived from an EMBL/GenBank/DDBJ whole genome shotgun (WGS) entry which is preliminary data.</text>
</comment>
<keyword evidence="5" id="KW-0862">Zinc</keyword>
<dbReference type="GO" id="GO:0003899">
    <property type="term" value="F:DNA-directed RNA polymerase activity"/>
    <property type="evidence" value="ECO:0007669"/>
    <property type="project" value="InterPro"/>
</dbReference>
<name>A0AAV9J806_9PEZI</name>
<dbReference type="EMBL" id="JAVFHQ010000056">
    <property type="protein sequence ID" value="KAK4541200.1"/>
    <property type="molecule type" value="Genomic_DNA"/>
</dbReference>
<evidence type="ECO:0000256" key="7">
    <source>
        <dbReference type="ARBA" id="ARBA00025720"/>
    </source>
</evidence>
<keyword evidence="9" id="KW-1185">Reference proteome</keyword>
<dbReference type="HAMAP" id="MF_00250">
    <property type="entry name" value="RNApol_arch_Rpo10"/>
    <property type="match status" value="1"/>
</dbReference>
<evidence type="ECO:0000256" key="5">
    <source>
        <dbReference type="ARBA" id="ARBA00022833"/>
    </source>
</evidence>
<organism evidence="8 9">
    <name type="scientific">Oleoguttula mirabilis</name>
    <dbReference type="NCBI Taxonomy" id="1507867"/>
    <lineage>
        <taxon>Eukaryota</taxon>
        <taxon>Fungi</taxon>
        <taxon>Dikarya</taxon>
        <taxon>Ascomycota</taxon>
        <taxon>Pezizomycotina</taxon>
        <taxon>Dothideomycetes</taxon>
        <taxon>Dothideomycetidae</taxon>
        <taxon>Mycosphaerellales</taxon>
        <taxon>Teratosphaeriaceae</taxon>
        <taxon>Oleoguttula</taxon>
    </lineage>
</organism>
<comment type="subcellular location">
    <subcellularLocation>
        <location evidence="1">Nucleus</location>
    </subcellularLocation>
</comment>
<dbReference type="PANTHER" id="PTHR23431">
    <property type="entry name" value="DNA-DIRECTED RNA POLYMERASES I, II, AND III SUBUNIT RPABC5 FAMILY MEMBER"/>
    <property type="match status" value="1"/>
</dbReference>
<dbReference type="Pfam" id="PF01194">
    <property type="entry name" value="RNA_pol_N"/>
    <property type="match status" value="1"/>
</dbReference>
<dbReference type="Proteomes" id="UP001324427">
    <property type="component" value="Unassembled WGS sequence"/>
</dbReference>
<gene>
    <name evidence="8" type="primary">RPB10</name>
    <name evidence="8" type="ORF">LTR36_008274</name>
</gene>
<accession>A0AAV9J806</accession>
<dbReference type="Gene3D" id="1.10.10.60">
    <property type="entry name" value="Homeodomain-like"/>
    <property type="match status" value="1"/>
</dbReference>
<reference evidence="8 9" key="1">
    <citation type="submission" date="2021-11" db="EMBL/GenBank/DDBJ databases">
        <title>Black yeast isolated from Biological Soil Crust.</title>
        <authorList>
            <person name="Kurbessoian T."/>
        </authorList>
    </citation>
    <scope>NUCLEOTIDE SEQUENCE [LARGE SCALE GENOMIC DNA]</scope>
    <source>
        <strain evidence="8 9">CCFEE 5522</strain>
    </source>
</reference>
<dbReference type="GO" id="GO:0005665">
    <property type="term" value="C:RNA polymerase II, core complex"/>
    <property type="evidence" value="ECO:0007669"/>
    <property type="project" value="TreeGrafter"/>
</dbReference>
<dbReference type="GO" id="GO:0003677">
    <property type="term" value="F:DNA binding"/>
    <property type="evidence" value="ECO:0007669"/>
    <property type="project" value="InterPro"/>
</dbReference>
<protein>
    <recommendedName>
        <fullName evidence="2">DNA-directed RNA polymerases I, II, and III subunit RPABC5</fullName>
    </recommendedName>
</protein>
<dbReference type="GO" id="GO:0005666">
    <property type="term" value="C:RNA polymerase III complex"/>
    <property type="evidence" value="ECO:0007669"/>
    <property type="project" value="UniProtKB-ARBA"/>
</dbReference>
<evidence type="ECO:0000256" key="6">
    <source>
        <dbReference type="ARBA" id="ARBA00023163"/>
    </source>
</evidence>
<dbReference type="GO" id="GO:0006360">
    <property type="term" value="P:transcription by RNA polymerase I"/>
    <property type="evidence" value="ECO:0007669"/>
    <property type="project" value="TreeGrafter"/>
</dbReference>
<dbReference type="PIRSF" id="PIRSF005653">
    <property type="entry name" value="RNA_pol_N/8_sub"/>
    <property type="match status" value="1"/>
</dbReference>
<dbReference type="InterPro" id="IPR020789">
    <property type="entry name" value="RNA_pol_suN_Zn-BS"/>
</dbReference>
<keyword evidence="6" id="KW-0804">Transcription</keyword>
<evidence type="ECO:0000313" key="9">
    <source>
        <dbReference type="Proteomes" id="UP001324427"/>
    </source>
</evidence>
<evidence type="ECO:0000313" key="8">
    <source>
        <dbReference type="EMBL" id="KAK4541200.1"/>
    </source>
</evidence>